<dbReference type="KEGG" id="dtm:BJL86_2018"/>
<feature type="domain" description="Suppressor of fused-like" evidence="1">
    <location>
        <begin position="30"/>
        <end position="187"/>
    </location>
</feature>
<dbReference type="STRING" id="499555.BJL86_2018"/>
<name>A0A173LKG9_9ACTN</name>
<dbReference type="OrthoDB" id="5191848at2"/>
<sequence length="194" mass="20777">MSDVTTAVSEQLDQHFSGYHRDEAQITFLGNEPMRLLRFVPDSGSGDDDVVWYSSLGCSAHPMDPEAINPDPGAPRAEIVLGVRRGIDAVGKTLAMIAASPSVEGVVLREGLLIDLESPLWPGSSFTAVILTPSPVPDVAGDWGADVVVYQAVPVTQTEAAWVRLKSADTLREAWTEAGVDILDPDRSAVQPRD</sequence>
<dbReference type="RefSeq" id="WP_067472313.1">
    <property type="nucleotide sequence ID" value="NZ_CP015961.1"/>
</dbReference>
<reference evidence="2 3" key="1">
    <citation type="submission" date="2016-06" db="EMBL/GenBank/DDBJ databases">
        <title>Complete genome sequence of a saline-alkali tolerant type strain Dietzia timorensis ID05-A0528T.</title>
        <authorList>
            <person name="Wu X."/>
        </authorList>
    </citation>
    <scope>NUCLEOTIDE SEQUENCE [LARGE SCALE GENOMIC DNA]</scope>
    <source>
        <strain evidence="2 3">ID05-A0528</strain>
    </source>
</reference>
<evidence type="ECO:0000259" key="1">
    <source>
        <dbReference type="Pfam" id="PF05076"/>
    </source>
</evidence>
<dbReference type="InterPro" id="IPR020941">
    <property type="entry name" value="SUFU-like_domain"/>
</dbReference>
<evidence type="ECO:0000313" key="2">
    <source>
        <dbReference type="EMBL" id="ANI92785.1"/>
    </source>
</evidence>
<protein>
    <recommendedName>
        <fullName evidence="1">Suppressor of fused-like domain-containing protein</fullName>
    </recommendedName>
</protein>
<gene>
    <name evidence="2" type="ORF">BJL86_2018</name>
</gene>
<dbReference type="Proteomes" id="UP000186104">
    <property type="component" value="Chromosome"/>
</dbReference>
<dbReference type="AlphaFoldDB" id="A0A173LKG9"/>
<evidence type="ECO:0000313" key="3">
    <source>
        <dbReference type="Proteomes" id="UP000186104"/>
    </source>
</evidence>
<dbReference type="Pfam" id="PF05076">
    <property type="entry name" value="SUFU"/>
    <property type="match status" value="1"/>
</dbReference>
<dbReference type="EMBL" id="CP015961">
    <property type="protein sequence ID" value="ANI92785.1"/>
    <property type="molecule type" value="Genomic_DNA"/>
</dbReference>
<proteinExistence type="predicted"/>
<accession>A0A173LKG9</accession>
<organism evidence="2 3">
    <name type="scientific">Dietzia timorensis</name>
    <dbReference type="NCBI Taxonomy" id="499555"/>
    <lineage>
        <taxon>Bacteria</taxon>
        <taxon>Bacillati</taxon>
        <taxon>Actinomycetota</taxon>
        <taxon>Actinomycetes</taxon>
        <taxon>Mycobacteriales</taxon>
        <taxon>Dietziaceae</taxon>
        <taxon>Dietzia</taxon>
    </lineage>
</organism>
<keyword evidence="3" id="KW-1185">Reference proteome</keyword>